<evidence type="ECO:0000256" key="3">
    <source>
        <dbReference type="ARBA" id="ARBA00022692"/>
    </source>
</evidence>
<reference evidence="7" key="1">
    <citation type="submission" date="2023-01" db="EMBL/GenBank/DDBJ databases">
        <title>The chitinases involved in constricting ring structure development in the nematode-trapping fungus Drechslerella dactyloides.</title>
        <authorList>
            <person name="Wang R."/>
            <person name="Zhang L."/>
            <person name="Tang P."/>
            <person name="Li S."/>
            <person name="Liang L."/>
        </authorList>
    </citation>
    <scope>NUCLEOTIDE SEQUENCE</scope>
    <source>
        <strain evidence="7">YMF1.00031</strain>
    </source>
</reference>
<feature type="transmembrane region" description="Helical" evidence="6">
    <location>
        <begin position="209"/>
        <end position="231"/>
    </location>
</feature>
<keyword evidence="2" id="KW-0813">Transport</keyword>
<dbReference type="PANTHER" id="PTHR45649:SF14">
    <property type="entry name" value="GABA PERMEASE"/>
    <property type="match status" value="1"/>
</dbReference>
<evidence type="ECO:0000313" key="8">
    <source>
        <dbReference type="Proteomes" id="UP001221413"/>
    </source>
</evidence>
<evidence type="ECO:0000313" key="7">
    <source>
        <dbReference type="EMBL" id="KAJ6259036.1"/>
    </source>
</evidence>
<dbReference type="PIRSF" id="PIRSF006060">
    <property type="entry name" value="AA_transporter"/>
    <property type="match status" value="1"/>
</dbReference>
<keyword evidence="4 6" id="KW-1133">Transmembrane helix</keyword>
<dbReference type="PANTHER" id="PTHR45649">
    <property type="entry name" value="AMINO-ACID PERMEASE BAT1"/>
    <property type="match status" value="1"/>
</dbReference>
<dbReference type="Gene3D" id="1.20.1740.10">
    <property type="entry name" value="Amino acid/polyamine transporter I"/>
    <property type="match status" value="1"/>
</dbReference>
<feature type="transmembrane region" description="Helical" evidence="6">
    <location>
        <begin position="507"/>
        <end position="527"/>
    </location>
</feature>
<dbReference type="GO" id="GO:0016020">
    <property type="term" value="C:membrane"/>
    <property type="evidence" value="ECO:0007669"/>
    <property type="project" value="UniProtKB-SubCell"/>
</dbReference>
<feature type="transmembrane region" description="Helical" evidence="6">
    <location>
        <begin position="292"/>
        <end position="314"/>
    </location>
</feature>
<feature type="transmembrane region" description="Helical" evidence="6">
    <location>
        <begin position="392"/>
        <end position="414"/>
    </location>
</feature>
<sequence length="540" mass="59067">MYEKHDTDATLKDISQEVGLSRDGLSDNCSSGTGEVQVELKKRFTLWSCLAMEFASMATWACLYVTIGIKMQQESNSPTSMRRPRLIAAGQIVGLIYGTIIVTVLNTLVAMSMGEFASIMPKAGAQQLWTWVAGGEYGPVISYYTGYLNLLGEIAMSASCAFNSAQLTGAAIEYTTGVSWTRWMTVLLYWAYLAISLIVNFYPRYLGSFNIMGFIWLVVTMIVTMIVFLVLGERKQSAEFVFGTFINNTGWPNGFSYLLGFLPIVYSMTGFDNAAHLAEELEDPEVNAPRAMVGSVAIGGVSGLIFSIIMLFTIQDVNGMLAATQPYVKMFIDLFKSTMGGSLFVCIVGVPINMFAAASITASSSRLAWAMACDGALPGKDYFSRLSKTRAVPIRTIVLSGLLQAVLGVINFGNEMAFEAILSVAVIALNLSYGMPIYCLWFRGRELLDRLPLLGTTRGFGVDRRWNLGKWGWAINIVAGVWPALLSVLFLFPVYLPAQGLVTAEEANWSIAVLGATMIIATVYWFVCGKRQYVGPVTSH</sequence>
<feature type="transmembrane region" description="Helical" evidence="6">
    <location>
        <begin position="420"/>
        <end position="441"/>
    </location>
</feature>
<feature type="transmembrane region" description="Helical" evidence="6">
    <location>
        <begin position="251"/>
        <end position="271"/>
    </location>
</feature>
<evidence type="ECO:0000256" key="4">
    <source>
        <dbReference type="ARBA" id="ARBA00022989"/>
    </source>
</evidence>
<proteinExistence type="predicted"/>
<dbReference type="InterPro" id="IPR002293">
    <property type="entry name" value="AA/rel_permease1"/>
</dbReference>
<dbReference type="EMBL" id="JAQGDS010000007">
    <property type="protein sequence ID" value="KAJ6259036.1"/>
    <property type="molecule type" value="Genomic_DNA"/>
</dbReference>
<dbReference type="GO" id="GO:0022857">
    <property type="term" value="F:transmembrane transporter activity"/>
    <property type="evidence" value="ECO:0007669"/>
    <property type="project" value="InterPro"/>
</dbReference>
<dbReference type="Proteomes" id="UP001221413">
    <property type="component" value="Unassembled WGS sequence"/>
</dbReference>
<dbReference type="AlphaFoldDB" id="A0AAD6IYT5"/>
<keyword evidence="5 6" id="KW-0472">Membrane</keyword>
<comment type="subcellular location">
    <subcellularLocation>
        <location evidence="1">Membrane</location>
        <topology evidence="1">Multi-pass membrane protein</topology>
    </subcellularLocation>
</comment>
<evidence type="ECO:0000256" key="5">
    <source>
        <dbReference type="ARBA" id="ARBA00023136"/>
    </source>
</evidence>
<accession>A0AAD6IYT5</accession>
<feature type="transmembrane region" description="Helical" evidence="6">
    <location>
        <begin position="334"/>
        <end position="356"/>
    </location>
</feature>
<comment type="caution">
    <text evidence="7">The sequence shown here is derived from an EMBL/GenBank/DDBJ whole genome shotgun (WGS) entry which is preliminary data.</text>
</comment>
<feature type="transmembrane region" description="Helical" evidence="6">
    <location>
        <begin position="86"/>
        <end position="111"/>
    </location>
</feature>
<keyword evidence="3 6" id="KW-0812">Transmembrane</keyword>
<keyword evidence="8" id="KW-1185">Reference proteome</keyword>
<dbReference type="Pfam" id="PF13520">
    <property type="entry name" value="AA_permease_2"/>
    <property type="match status" value="1"/>
</dbReference>
<name>A0AAD6IYT5_DREDA</name>
<evidence type="ECO:0000256" key="1">
    <source>
        <dbReference type="ARBA" id="ARBA00004141"/>
    </source>
</evidence>
<gene>
    <name evidence="7" type="ORF">Dda_5932</name>
</gene>
<feature type="transmembrane region" description="Helical" evidence="6">
    <location>
        <begin position="183"/>
        <end position="202"/>
    </location>
</feature>
<feature type="transmembrane region" description="Helical" evidence="6">
    <location>
        <begin position="44"/>
        <end position="65"/>
    </location>
</feature>
<feature type="transmembrane region" description="Helical" evidence="6">
    <location>
        <begin position="473"/>
        <end position="495"/>
    </location>
</feature>
<organism evidence="7 8">
    <name type="scientific">Drechslerella dactyloides</name>
    <name type="common">Nematode-trapping fungus</name>
    <name type="synonym">Arthrobotrys dactyloides</name>
    <dbReference type="NCBI Taxonomy" id="74499"/>
    <lineage>
        <taxon>Eukaryota</taxon>
        <taxon>Fungi</taxon>
        <taxon>Dikarya</taxon>
        <taxon>Ascomycota</taxon>
        <taxon>Pezizomycotina</taxon>
        <taxon>Orbiliomycetes</taxon>
        <taxon>Orbiliales</taxon>
        <taxon>Orbiliaceae</taxon>
        <taxon>Drechslerella</taxon>
    </lineage>
</organism>
<evidence type="ECO:0000256" key="6">
    <source>
        <dbReference type="SAM" id="Phobius"/>
    </source>
</evidence>
<evidence type="ECO:0000256" key="2">
    <source>
        <dbReference type="ARBA" id="ARBA00022448"/>
    </source>
</evidence>
<protein>
    <submittedName>
        <fullName evidence="7">Uncharacterized protein</fullName>
    </submittedName>
</protein>